<dbReference type="SFLD" id="SFLDS00005">
    <property type="entry name" value="Isoprenoid_Synthase_Type_I"/>
    <property type="match status" value="1"/>
</dbReference>
<dbReference type="InterPro" id="IPR008949">
    <property type="entry name" value="Isoprenoid_synthase_dom_sf"/>
</dbReference>
<dbReference type="Gene3D" id="3.40.50.720">
    <property type="entry name" value="NAD(P)-binding Rossmann-like Domain"/>
    <property type="match status" value="1"/>
</dbReference>
<dbReference type="SUPFAM" id="SSF51735">
    <property type="entry name" value="NAD(P)-binding Rossmann-fold domains"/>
    <property type="match status" value="1"/>
</dbReference>
<dbReference type="SUPFAM" id="SSF50129">
    <property type="entry name" value="GroES-like"/>
    <property type="match status" value="1"/>
</dbReference>
<dbReference type="GO" id="GO:0008299">
    <property type="term" value="P:isoprenoid biosynthetic process"/>
    <property type="evidence" value="ECO:0007669"/>
    <property type="project" value="UniProtKB-ARBA"/>
</dbReference>
<evidence type="ECO:0000256" key="1">
    <source>
        <dbReference type="ARBA" id="ARBA00006333"/>
    </source>
</evidence>
<dbReference type="SUPFAM" id="SSF48576">
    <property type="entry name" value="Terpenoid synthases"/>
    <property type="match status" value="1"/>
</dbReference>
<dbReference type="GO" id="GO:0016491">
    <property type="term" value="F:oxidoreductase activity"/>
    <property type="evidence" value="ECO:0007669"/>
    <property type="project" value="InterPro"/>
</dbReference>
<feature type="domain" description="Enoyl reductase (ER)" evidence="2">
    <location>
        <begin position="379"/>
        <end position="700"/>
    </location>
</feature>
<gene>
    <name evidence="3" type="ORF">GQ607_004246</name>
</gene>
<dbReference type="Pfam" id="PF00107">
    <property type="entry name" value="ADH_zinc_N"/>
    <property type="match status" value="1"/>
</dbReference>
<dbReference type="InterPro" id="IPR013154">
    <property type="entry name" value="ADH-like_N"/>
</dbReference>
<reference evidence="3 4" key="1">
    <citation type="submission" date="2019-12" db="EMBL/GenBank/DDBJ databases">
        <title>A genome sequence resource for the geographically widespread anthracnose pathogen Colletotrichum asianum.</title>
        <authorList>
            <person name="Meng Y."/>
        </authorList>
    </citation>
    <scope>NUCLEOTIDE SEQUENCE [LARGE SCALE GENOMIC DNA]</scope>
    <source>
        <strain evidence="3 4">ICMP 18580</strain>
    </source>
</reference>
<keyword evidence="4" id="KW-1185">Reference proteome</keyword>
<comment type="similarity">
    <text evidence="1">Belongs to the terpene synthase family.</text>
</comment>
<dbReference type="InterPro" id="IPR034686">
    <property type="entry name" value="Terpene_cyclase-like_2"/>
</dbReference>
<dbReference type="PANTHER" id="PTHR45033:SF2">
    <property type="entry name" value="ZINC-TYPE ALCOHOL DEHYDROGENASE-LIKE PROTEIN C1773.06C"/>
    <property type="match status" value="1"/>
</dbReference>
<dbReference type="Pfam" id="PF08240">
    <property type="entry name" value="ADH_N"/>
    <property type="match status" value="1"/>
</dbReference>
<evidence type="ECO:0000313" key="3">
    <source>
        <dbReference type="EMBL" id="KAF0328450.1"/>
    </source>
</evidence>
<dbReference type="EMBL" id="WOWK01000017">
    <property type="protein sequence ID" value="KAF0328450.1"/>
    <property type="molecule type" value="Genomic_DNA"/>
</dbReference>
<dbReference type="CDD" id="cd08276">
    <property type="entry name" value="MDR7"/>
    <property type="match status" value="1"/>
</dbReference>
<dbReference type="Proteomes" id="UP000434172">
    <property type="component" value="Unassembled WGS sequence"/>
</dbReference>
<sequence length="703" mass="77732">MALHGKPVRQELLEQLRGQELRIPDLKLMFKHWPMDINTQLESIRASVPNRLSSLAESAQKQRLLTKIDSGLFSSTWWPGATLAGGDILSCLALWLFIWDDELDAEVGDLASDFQAAQTFRKETIQYVRYCLGLDEVDYVTREPPESKIIAFFKVIGDASCQAYGVGMYFTDHCDIIHDSNRRYLEHRELLFRELEFFIKTSEVEQKRRLSPDLPSLEEYIETRMGTSAVNVTSFFNEYAYRVLLPIKMLADPYMKVVWDKTNIIIWATNDLLSLKKEVGQKTVDSIVPLLFREFGSLDLAVSMVVQTIEKAVEDFDYAAYILTERYSGDESLIGNLKTYINACKINCTGNLNWSLQTGRYGVSKHAITTKQWNVVDEGGLASLRFSEQPLPDLGDNEVLVKFIHQGKYPWHVKPNVIPGSDGAGVVLAVGKHVIRFQPGDKVITVLNQTHAAGSPDMLTSKFGLGAGVDGTFRTVGVFNEQGLVIMPEGINFIEAASLSCAGVTAWNALFGLEGKKVSAGQWILTQGTGGVSLFAVQFAKAVGARVIATTSSDEKAEILKRLGADHIINYRKTTDWGVAAKRLTGGVGVDLVVEIAGNSTLKQSVASVKLDGTVITAGFAGGDGQNQGLPTLLDTWLSLFTARGVWVGSRLQMEEMCKAVEANPDKLRPVLDPQIFKLEDLELAYQYLQTGRHQGKVGIDIS</sequence>
<dbReference type="Gene3D" id="3.90.180.10">
    <property type="entry name" value="Medium-chain alcohol dehydrogenases, catalytic domain"/>
    <property type="match status" value="1"/>
</dbReference>
<dbReference type="InterPro" id="IPR013149">
    <property type="entry name" value="ADH-like_C"/>
</dbReference>
<dbReference type="OrthoDB" id="9930022at2759"/>
<proteinExistence type="inferred from homology"/>
<dbReference type="InterPro" id="IPR036291">
    <property type="entry name" value="NAD(P)-bd_dom_sf"/>
</dbReference>
<accession>A0A8H3ZXL5</accession>
<protein>
    <submittedName>
        <fullName evidence="3">Putative alcohol dehydrogenase</fullName>
    </submittedName>
</protein>
<name>A0A8H3ZXL5_9PEZI</name>
<dbReference type="SMART" id="SM00829">
    <property type="entry name" value="PKS_ER"/>
    <property type="match status" value="1"/>
</dbReference>
<dbReference type="Pfam" id="PF19086">
    <property type="entry name" value="Terpene_syn_C_2"/>
    <property type="match status" value="1"/>
</dbReference>
<dbReference type="AlphaFoldDB" id="A0A8H3ZXL5"/>
<dbReference type="InterPro" id="IPR011032">
    <property type="entry name" value="GroES-like_sf"/>
</dbReference>
<dbReference type="InterPro" id="IPR052711">
    <property type="entry name" value="Zinc_ADH-like"/>
</dbReference>
<evidence type="ECO:0000259" key="2">
    <source>
        <dbReference type="SMART" id="SM00829"/>
    </source>
</evidence>
<dbReference type="SFLD" id="SFLDG01020">
    <property type="entry name" value="Terpene_Cyclase_Like_2"/>
    <property type="match status" value="1"/>
</dbReference>
<organism evidence="3 4">
    <name type="scientific">Colletotrichum asianum</name>
    <dbReference type="NCBI Taxonomy" id="702518"/>
    <lineage>
        <taxon>Eukaryota</taxon>
        <taxon>Fungi</taxon>
        <taxon>Dikarya</taxon>
        <taxon>Ascomycota</taxon>
        <taxon>Pezizomycotina</taxon>
        <taxon>Sordariomycetes</taxon>
        <taxon>Hypocreomycetidae</taxon>
        <taxon>Glomerellales</taxon>
        <taxon>Glomerellaceae</taxon>
        <taxon>Colletotrichum</taxon>
        <taxon>Colletotrichum gloeosporioides species complex</taxon>
    </lineage>
</organism>
<dbReference type="GO" id="GO:0010333">
    <property type="term" value="F:terpene synthase activity"/>
    <property type="evidence" value="ECO:0007669"/>
    <property type="project" value="InterPro"/>
</dbReference>
<dbReference type="PANTHER" id="PTHR45033">
    <property type="match status" value="1"/>
</dbReference>
<comment type="caution">
    <text evidence="3">The sequence shown here is derived from an EMBL/GenBank/DDBJ whole genome shotgun (WGS) entry which is preliminary data.</text>
</comment>
<dbReference type="Gene3D" id="1.10.600.10">
    <property type="entry name" value="Farnesyl Diphosphate Synthase"/>
    <property type="match status" value="1"/>
</dbReference>
<evidence type="ECO:0000313" key="4">
    <source>
        <dbReference type="Proteomes" id="UP000434172"/>
    </source>
</evidence>
<dbReference type="InterPro" id="IPR020843">
    <property type="entry name" value="ER"/>
</dbReference>